<accession>A0A2V0NQV1</accession>
<dbReference type="PROSITE" id="PS01136">
    <property type="entry name" value="UPF0034"/>
    <property type="match status" value="1"/>
</dbReference>
<dbReference type="Pfam" id="PF01207">
    <property type="entry name" value="Dus"/>
    <property type="match status" value="1"/>
</dbReference>
<evidence type="ECO:0000256" key="5">
    <source>
        <dbReference type="ARBA" id="ARBA00022643"/>
    </source>
</evidence>
<keyword evidence="8" id="KW-0560">Oxidoreductase</keyword>
<proteinExistence type="inferred from homology"/>
<organism evidence="15 16">
    <name type="scientific">Raphidocelis subcapitata</name>
    <dbReference type="NCBI Taxonomy" id="307507"/>
    <lineage>
        <taxon>Eukaryota</taxon>
        <taxon>Viridiplantae</taxon>
        <taxon>Chlorophyta</taxon>
        <taxon>core chlorophytes</taxon>
        <taxon>Chlorophyceae</taxon>
        <taxon>CS clade</taxon>
        <taxon>Sphaeropleales</taxon>
        <taxon>Selenastraceae</taxon>
        <taxon>Raphidocelis</taxon>
    </lineage>
</organism>
<evidence type="ECO:0000256" key="10">
    <source>
        <dbReference type="ARBA" id="ARBA00048342"/>
    </source>
</evidence>
<dbReference type="AlphaFoldDB" id="A0A2V0NQV1"/>
<evidence type="ECO:0000256" key="7">
    <source>
        <dbReference type="ARBA" id="ARBA00022857"/>
    </source>
</evidence>
<feature type="compositionally biased region" description="Low complexity" evidence="13">
    <location>
        <begin position="39"/>
        <end position="49"/>
    </location>
</feature>
<dbReference type="GO" id="GO:0050660">
    <property type="term" value="F:flavin adenine dinucleotide binding"/>
    <property type="evidence" value="ECO:0007669"/>
    <property type="project" value="InterPro"/>
</dbReference>
<feature type="region of interest" description="Disordered" evidence="13">
    <location>
        <begin position="56"/>
        <end position="75"/>
    </location>
</feature>
<dbReference type="Proteomes" id="UP000247498">
    <property type="component" value="Unassembled WGS sequence"/>
</dbReference>
<keyword evidence="5" id="KW-0288">FMN</keyword>
<dbReference type="InterPro" id="IPR035587">
    <property type="entry name" value="DUS-like_FMN-bd"/>
</dbReference>
<evidence type="ECO:0000256" key="4">
    <source>
        <dbReference type="ARBA" id="ARBA00022630"/>
    </source>
</evidence>
<comment type="caution">
    <text evidence="15">The sequence shown here is derived from an EMBL/GenBank/DDBJ whole genome shotgun (WGS) entry which is preliminary data.</text>
</comment>
<comment type="catalytic activity">
    <reaction evidence="11">
        <text>a 5,6-dihydrouridine in mRNA + NADP(+) = a uridine in mRNA + NADPH + H(+)</text>
        <dbReference type="Rhea" id="RHEA:69855"/>
        <dbReference type="Rhea" id="RHEA-COMP:14658"/>
        <dbReference type="Rhea" id="RHEA-COMP:17789"/>
        <dbReference type="ChEBI" id="CHEBI:15378"/>
        <dbReference type="ChEBI" id="CHEBI:57783"/>
        <dbReference type="ChEBI" id="CHEBI:58349"/>
        <dbReference type="ChEBI" id="CHEBI:65315"/>
        <dbReference type="ChEBI" id="CHEBI:74443"/>
    </reaction>
    <physiologicalReaction direction="right-to-left" evidence="11">
        <dbReference type="Rhea" id="RHEA:69857"/>
    </physiologicalReaction>
</comment>
<feature type="domain" description="DUS-like FMN-binding" evidence="14">
    <location>
        <begin position="97"/>
        <end position="247"/>
    </location>
</feature>
<dbReference type="EMBL" id="BDRX01000003">
    <property type="protein sequence ID" value="GBF87930.1"/>
    <property type="molecule type" value="Genomic_DNA"/>
</dbReference>
<comment type="cofactor">
    <cofactor evidence="1">
        <name>FMN</name>
        <dbReference type="ChEBI" id="CHEBI:58210"/>
    </cofactor>
</comment>
<dbReference type="OrthoDB" id="259935at2759"/>
<dbReference type="CDD" id="cd02801">
    <property type="entry name" value="DUS_like_FMN"/>
    <property type="match status" value="1"/>
</dbReference>
<evidence type="ECO:0000256" key="1">
    <source>
        <dbReference type="ARBA" id="ARBA00001917"/>
    </source>
</evidence>
<comment type="catalytic activity">
    <reaction evidence="9">
        <text>5,6-dihydrouridine(47) in tRNA + NAD(+) = uridine(47) in tRNA + NADH + H(+)</text>
        <dbReference type="Rhea" id="RHEA:53364"/>
        <dbReference type="Rhea" id="RHEA-COMP:13539"/>
        <dbReference type="Rhea" id="RHEA-COMP:13540"/>
        <dbReference type="ChEBI" id="CHEBI:15378"/>
        <dbReference type="ChEBI" id="CHEBI:57540"/>
        <dbReference type="ChEBI" id="CHEBI:57945"/>
        <dbReference type="ChEBI" id="CHEBI:65315"/>
        <dbReference type="ChEBI" id="CHEBI:74443"/>
        <dbReference type="EC" id="1.3.1.89"/>
    </reaction>
    <physiologicalReaction direction="right-to-left" evidence="9">
        <dbReference type="Rhea" id="RHEA:53366"/>
    </physiologicalReaction>
</comment>
<dbReference type="InterPro" id="IPR018517">
    <property type="entry name" value="tRNA_hU_synthase_CS"/>
</dbReference>
<dbReference type="PANTHER" id="PTHR45846">
    <property type="entry name" value="TRNA-DIHYDROURIDINE(47) SYNTHASE [NAD(P)(+)]-LIKE"/>
    <property type="match status" value="1"/>
</dbReference>
<evidence type="ECO:0000256" key="2">
    <source>
        <dbReference type="ARBA" id="ARBA00005451"/>
    </source>
</evidence>
<evidence type="ECO:0000313" key="16">
    <source>
        <dbReference type="Proteomes" id="UP000247498"/>
    </source>
</evidence>
<dbReference type="InParanoid" id="A0A2V0NQV1"/>
<dbReference type="InterPro" id="IPR013785">
    <property type="entry name" value="Aldolase_TIM"/>
</dbReference>
<evidence type="ECO:0000256" key="3">
    <source>
        <dbReference type="ARBA" id="ARBA00012376"/>
    </source>
</evidence>
<reference evidence="15 16" key="1">
    <citation type="journal article" date="2018" name="Sci. Rep.">
        <title>Raphidocelis subcapitata (=Pseudokirchneriella subcapitata) provides an insight into genome evolution and environmental adaptations in the Sphaeropleales.</title>
        <authorList>
            <person name="Suzuki S."/>
            <person name="Yamaguchi H."/>
            <person name="Nakajima N."/>
            <person name="Kawachi M."/>
        </authorList>
    </citation>
    <scope>NUCLEOTIDE SEQUENCE [LARGE SCALE GENOMIC DNA]</scope>
    <source>
        <strain evidence="15 16">NIES-35</strain>
    </source>
</reference>
<dbReference type="PANTHER" id="PTHR45846:SF1">
    <property type="entry name" value="TRNA-DIHYDROURIDINE(47) SYNTHASE [NAD(P)(+)]-LIKE"/>
    <property type="match status" value="1"/>
</dbReference>
<comment type="similarity">
    <text evidence="2">Belongs to the Dus family. Dus3 subfamily.</text>
</comment>
<evidence type="ECO:0000256" key="11">
    <source>
        <dbReference type="ARBA" id="ARBA00049447"/>
    </source>
</evidence>
<dbReference type="STRING" id="307507.A0A2V0NQV1"/>
<evidence type="ECO:0000256" key="8">
    <source>
        <dbReference type="ARBA" id="ARBA00023002"/>
    </source>
</evidence>
<dbReference type="EC" id="1.3.1.89" evidence="3"/>
<keyword evidence="7" id="KW-0521">NADP</keyword>
<keyword evidence="6" id="KW-0819">tRNA processing</keyword>
<evidence type="ECO:0000256" key="6">
    <source>
        <dbReference type="ARBA" id="ARBA00022694"/>
    </source>
</evidence>
<evidence type="ECO:0000313" key="15">
    <source>
        <dbReference type="EMBL" id="GBF87930.1"/>
    </source>
</evidence>
<gene>
    <name evidence="15" type="ORF">Rsub_00642</name>
</gene>
<keyword evidence="16" id="KW-1185">Reference proteome</keyword>
<comment type="catalytic activity">
    <reaction evidence="10">
        <text>a 5,6-dihydrouridine in mRNA + NAD(+) = a uridine in mRNA + NADH + H(+)</text>
        <dbReference type="Rhea" id="RHEA:69851"/>
        <dbReference type="Rhea" id="RHEA-COMP:14658"/>
        <dbReference type="Rhea" id="RHEA-COMP:17789"/>
        <dbReference type="ChEBI" id="CHEBI:15378"/>
        <dbReference type="ChEBI" id="CHEBI:57540"/>
        <dbReference type="ChEBI" id="CHEBI:57945"/>
        <dbReference type="ChEBI" id="CHEBI:65315"/>
        <dbReference type="ChEBI" id="CHEBI:74443"/>
    </reaction>
    <physiologicalReaction direction="right-to-left" evidence="10">
        <dbReference type="Rhea" id="RHEA:69853"/>
    </physiologicalReaction>
</comment>
<evidence type="ECO:0000256" key="13">
    <source>
        <dbReference type="SAM" id="MobiDB-lite"/>
    </source>
</evidence>
<name>A0A2V0NQV1_9CHLO</name>
<sequence>MQSRAPPGRSVRSAGSSQPRAGGGRSALANANARRRRAAPVAAAAAAPDAAAALDSEPAAAAGGRGGGAPWEPPEIPQAVLERNAELAERLRGRLVLAPLTRGCHVPFRRLCADFGAEVTFGEMAFARGLIKGDRVERARLVRAPNEACFGVQIATNQISEGVRAAQLAKEAGASFVDLNCGCPIHEATRRGLGSALLRKPQKLARLVSGIVAGSELPVTVKIRTGEKEEKVNAREVAALMEAAGAAAGREIPLDAAERVGVFRKLISYMKEHFRDDERGRKAAFYFLPFHFAWFFRYRAFPREHYLEDSRRHPLIATRIGLADDRVGEVEASLPPLERLLRCGHEAAHLAIADALWEAPTDADALAALARLGAEAGRLEGWEAELRAGQGVASGRSGSEGRG</sequence>
<dbReference type="SUPFAM" id="SSF51395">
    <property type="entry name" value="FMN-linked oxidoreductases"/>
    <property type="match status" value="1"/>
</dbReference>
<dbReference type="GO" id="GO:0003723">
    <property type="term" value="F:RNA binding"/>
    <property type="evidence" value="ECO:0007669"/>
    <property type="project" value="TreeGrafter"/>
</dbReference>
<evidence type="ECO:0000256" key="12">
    <source>
        <dbReference type="ARBA" id="ARBA00049513"/>
    </source>
</evidence>
<dbReference type="Gene3D" id="3.20.20.70">
    <property type="entry name" value="Aldolase class I"/>
    <property type="match status" value="1"/>
</dbReference>
<dbReference type="GO" id="GO:0102265">
    <property type="term" value="F:tRNA-dihydrouridine47 synthase activity"/>
    <property type="evidence" value="ECO:0007669"/>
    <property type="project" value="UniProtKB-EC"/>
</dbReference>
<keyword evidence="4" id="KW-0285">Flavoprotein</keyword>
<feature type="region of interest" description="Disordered" evidence="13">
    <location>
        <begin position="1"/>
        <end position="49"/>
    </location>
</feature>
<comment type="catalytic activity">
    <reaction evidence="12">
        <text>5,6-dihydrouridine(47) in tRNA + NADP(+) = uridine(47) in tRNA + NADPH + H(+)</text>
        <dbReference type="Rhea" id="RHEA:53360"/>
        <dbReference type="Rhea" id="RHEA-COMP:13539"/>
        <dbReference type="Rhea" id="RHEA-COMP:13540"/>
        <dbReference type="ChEBI" id="CHEBI:15378"/>
        <dbReference type="ChEBI" id="CHEBI:57783"/>
        <dbReference type="ChEBI" id="CHEBI:58349"/>
        <dbReference type="ChEBI" id="CHEBI:65315"/>
        <dbReference type="ChEBI" id="CHEBI:74443"/>
        <dbReference type="EC" id="1.3.1.89"/>
    </reaction>
    <physiologicalReaction direction="right-to-left" evidence="12">
        <dbReference type="Rhea" id="RHEA:53362"/>
    </physiologicalReaction>
</comment>
<evidence type="ECO:0000259" key="14">
    <source>
        <dbReference type="Pfam" id="PF01207"/>
    </source>
</evidence>
<evidence type="ECO:0000256" key="9">
    <source>
        <dbReference type="ARBA" id="ARBA00048266"/>
    </source>
</evidence>
<protein>
    <recommendedName>
        <fullName evidence="3">tRNA-dihydrouridine(47) synthase [NAD(P)(+)]</fullName>
        <ecNumber evidence="3">1.3.1.89</ecNumber>
    </recommendedName>
</protein>